<reference evidence="2 3" key="1">
    <citation type="journal article" date="2013" name="Genome Announc.">
        <title>Genome Sequence of Hydrothermal Arsenic-Respiring Bacterium Marinobacter santoriniensis NKSG1T.</title>
        <authorList>
            <person name="Handley K.M."/>
            <person name="Upton M."/>
            <person name="Beatson S.A."/>
            <person name="Hery M."/>
            <person name="Lloyd J.R."/>
        </authorList>
    </citation>
    <scope>NUCLEOTIDE SEQUENCE [LARGE SCALE GENOMIC DNA]</scope>
    <source>
        <strain evidence="2 3">NKSG1</strain>
    </source>
</reference>
<dbReference type="AlphaFoldDB" id="M7CT68"/>
<comment type="caution">
    <text evidence="2">The sequence shown here is derived from an EMBL/GenBank/DDBJ whole genome shotgun (WGS) entry which is preliminary data.</text>
</comment>
<keyword evidence="3" id="KW-1185">Reference proteome</keyword>
<proteinExistence type="predicted"/>
<evidence type="ECO:0000256" key="1">
    <source>
        <dbReference type="SAM" id="MobiDB-lite"/>
    </source>
</evidence>
<evidence type="ECO:0000313" key="2">
    <source>
        <dbReference type="EMBL" id="EMP56801.1"/>
    </source>
</evidence>
<gene>
    <name evidence="2" type="ORF">MSNKSG1_05686</name>
</gene>
<feature type="region of interest" description="Disordered" evidence="1">
    <location>
        <begin position="1"/>
        <end position="27"/>
    </location>
</feature>
<name>M7CT68_9GAMM</name>
<sequence>MVIVMNDKAEKRSRKKDRAKQVGQAEAQGTFRGEFRVSAARLKEIGNEGFRRMENLADEDIGEFAE</sequence>
<evidence type="ECO:0000313" key="3">
    <source>
        <dbReference type="Proteomes" id="UP000011960"/>
    </source>
</evidence>
<organism evidence="2 3">
    <name type="scientific">Marinobacter santoriniensis NKSG1</name>
    <dbReference type="NCBI Taxonomy" id="1288826"/>
    <lineage>
        <taxon>Bacteria</taxon>
        <taxon>Pseudomonadati</taxon>
        <taxon>Pseudomonadota</taxon>
        <taxon>Gammaproteobacteria</taxon>
        <taxon>Pseudomonadales</taxon>
        <taxon>Marinobacteraceae</taxon>
        <taxon>Marinobacter</taxon>
    </lineage>
</organism>
<dbReference type="Proteomes" id="UP000011960">
    <property type="component" value="Unassembled WGS sequence"/>
</dbReference>
<protein>
    <submittedName>
        <fullName evidence="2">Uncharacterized protein</fullName>
    </submittedName>
</protein>
<accession>M7CT68</accession>
<dbReference type="EMBL" id="APAT01000013">
    <property type="protein sequence ID" value="EMP56801.1"/>
    <property type="molecule type" value="Genomic_DNA"/>
</dbReference>